<dbReference type="AlphaFoldDB" id="A0AAV4N1W0"/>
<reference evidence="1 2" key="1">
    <citation type="submission" date="2021-06" db="EMBL/GenBank/DDBJ databases">
        <title>Caerostris extrusa draft genome.</title>
        <authorList>
            <person name="Kono N."/>
            <person name="Arakawa K."/>
        </authorList>
    </citation>
    <scope>NUCLEOTIDE SEQUENCE [LARGE SCALE GENOMIC DNA]</scope>
</reference>
<evidence type="ECO:0000313" key="2">
    <source>
        <dbReference type="Proteomes" id="UP001054945"/>
    </source>
</evidence>
<keyword evidence="2" id="KW-1185">Reference proteome</keyword>
<protein>
    <recommendedName>
        <fullName evidence="3">Reverse transcriptase domain-containing protein</fullName>
    </recommendedName>
</protein>
<accession>A0AAV4N1W0</accession>
<dbReference type="Proteomes" id="UP001054945">
    <property type="component" value="Unassembled WGS sequence"/>
</dbReference>
<dbReference type="PANTHER" id="PTHR19446">
    <property type="entry name" value="REVERSE TRANSCRIPTASES"/>
    <property type="match status" value="1"/>
</dbReference>
<evidence type="ECO:0008006" key="3">
    <source>
        <dbReference type="Google" id="ProtNLM"/>
    </source>
</evidence>
<evidence type="ECO:0000313" key="1">
    <source>
        <dbReference type="EMBL" id="GIX78259.1"/>
    </source>
</evidence>
<name>A0AAV4N1W0_CAEEX</name>
<gene>
    <name evidence="1" type="primary">R1A1-elementORF2_26</name>
    <name evidence="1" type="ORF">CEXT_4821</name>
</gene>
<sequence length="474" mass="54373">MISKKFTIDKPTLRKPQIICFDVAQDTCGDKILEDLHSQFTEVGHENDDFHIKHHFNSKRGVNWIVEVNPSLFSKVMVAKKIALGWEKSNWFSVKSTIFNIIRARSSSGFSDVNCLISTIQKEIAARLCTTSKNKRTPKRANGSVWWTQELRAKRSKTRALRRLYQKEKEPTLRTTKLAAFKRCQTEYKKMIINTKTNKFKSFINSVTTSSFFGKNFKILTHKKNRQSSLNCILRDDDSTTSSLQDTYSEILSFHFPCSASVDSISSFFSSSQDLVPLTTMELEAVIEGIKPKKASGIDGLPGEILKEVFYANPDWFTSLLNFLLSTGHFPHIWKWARIVLIPKEGRALNHQQDFRPICILPCWGKVLDNVITERLAYHLESGKLLLDLQYGFRKQRSTINALQHIKDFIHSARNRFKITWRVFDNDVRGFAIYPDGSKLNGHTGCALVVFIDGHEDEHLLCSSIQKLRSSLQK</sequence>
<dbReference type="EMBL" id="BPLR01002829">
    <property type="protein sequence ID" value="GIX78259.1"/>
    <property type="molecule type" value="Genomic_DNA"/>
</dbReference>
<comment type="caution">
    <text evidence="1">The sequence shown here is derived from an EMBL/GenBank/DDBJ whole genome shotgun (WGS) entry which is preliminary data.</text>
</comment>
<proteinExistence type="predicted"/>
<organism evidence="1 2">
    <name type="scientific">Caerostris extrusa</name>
    <name type="common">Bark spider</name>
    <name type="synonym">Caerostris bankana</name>
    <dbReference type="NCBI Taxonomy" id="172846"/>
    <lineage>
        <taxon>Eukaryota</taxon>
        <taxon>Metazoa</taxon>
        <taxon>Ecdysozoa</taxon>
        <taxon>Arthropoda</taxon>
        <taxon>Chelicerata</taxon>
        <taxon>Arachnida</taxon>
        <taxon>Araneae</taxon>
        <taxon>Araneomorphae</taxon>
        <taxon>Entelegynae</taxon>
        <taxon>Araneoidea</taxon>
        <taxon>Araneidae</taxon>
        <taxon>Caerostris</taxon>
    </lineage>
</organism>